<evidence type="ECO:0000256" key="1">
    <source>
        <dbReference type="ARBA" id="ARBA00022723"/>
    </source>
</evidence>
<dbReference type="PANTHER" id="PTHR22814">
    <property type="entry name" value="COPPER TRANSPORT PROTEIN ATOX1-RELATED"/>
    <property type="match status" value="1"/>
</dbReference>
<accession>A0AAW1Y8G3</accession>
<keyword evidence="1" id="KW-0479">Metal-binding</keyword>
<dbReference type="AlphaFoldDB" id="A0AAW1Y8G3"/>
<dbReference type="EMBL" id="JBEDUW010000002">
    <property type="protein sequence ID" value="KAK9945395.1"/>
    <property type="molecule type" value="Genomic_DNA"/>
</dbReference>
<evidence type="ECO:0000313" key="4">
    <source>
        <dbReference type="EMBL" id="KAK9945395.1"/>
    </source>
</evidence>
<protein>
    <recommendedName>
        <fullName evidence="3">HMA domain-containing protein</fullName>
    </recommendedName>
</protein>
<organism evidence="4 5">
    <name type="scientific">Rubus argutus</name>
    <name type="common">Southern blackberry</name>
    <dbReference type="NCBI Taxonomy" id="59490"/>
    <lineage>
        <taxon>Eukaryota</taxon>
        <taxon>Viridiplantae</taxon>
        <taxon>Streptophyta</taxon>
        <taxon>Embryophyta</taxon>
        <taxon>Tracheophyta</taxon>
        <taxon>Spermatophyta</taxon>
        <taxon>Magnoliopsida</taxon>
        <taxon>eudicotyledons</taxon>
        <taxon>Gunneridae</taxon>
        <taxon>Pentapetalae</taxon>
        <taxon>rosids</taxon>
        <taxon>fabids</taxon>
        <taxon>Rosales</taxon>
        <taxon>Rosaceae</taxon>
        <taxon>Rosoideae</taxon>
        <taxon>Rosoideae incertae sedis</taxon>
        <taxon>Rubus</taxon>
    </lineage>
</organism>
<gene>
    <name evidence="4" type="ORF">M0R45_010915</name>
</gene>
<evidence type="ECO:0000259" key="3">
    <source>
        <dbReference type="PROSITE" id="PS50846"/>
    </source>
</evidence>
<dbReference type="Proteomes" id="UP001457282">
    <property type="component" value="Unassembled WGS sequence"/>
</dbReference>
<reference evidence="4 5" key="1">
    <citation type="journal article" date="2023" name="G3 (Bethesda)">
        <title>A chromosome-length genome assembly and annotation of blackberry (Rubus argutus, cv. 'Hillquist').</title>
        <authorList>
            <person name="Bruna T."/>
            <person name="Aryal R."/>
            <person name="Dudchenko O."/>
            <person name="Sargent D.J."/>
            <person name="Mead D."/>
            <person name="Buti M."/>
            <person name="Cavallini A."/>
            <person name="Hytonen T."/>
            <person name="Andres J."/>
            <person name="Pham M."/>
            <person name="Weisz D."/>
            <person name="Mascagni F."/>
            <person name="Usai G."/>
            <person name="Natali L."/>
            <person name="Bassil N."/>
            <person name="Fernandez G.E."/>
            <person name="Lomsadze A."/>
            <person name="Armour M."/>
            <person name="Olukolu B."/>
            <person name="Poorten T."/>
            <person name="Britton C."/>
            <person name="Davik J."/>
            <person name="Ashrafi H."/>
            <person name="Aiden E.L."/>
            <person name="Borodovsky M."/>
            <person name="Worthington M."/>
        </authorList>
    </citation>
    <scope>NUCLEOTIDE SEQUENCE [LARGE SCALE GENOMIC DNA]</scope>
    <source>
        <strain evidence="4">PI 553951</strain>
    </source>
</reference>
<dbReference type="Gene3D" id="3.30.70.100">
    <property type="match status" value="1"/>
</dbReference>
<dbReference type="SUPFAM" id="SSF55008">
    <property type="entry name" value="HMA, heavy metal-associated domain"/>
    <property type="match status" value="1"/>
</dbReference>
<feature type="region of interest" description="Disordered" evidence="2">
    <location>
        <begin position="139"/>
        <end position="181"/>
    </location>
</feature>
<dbReference type="PANTHER" id="PTHR22814:SF287">
    <property type="entry name" value="COPPER TRANSPORT PROTEIN ATX1"/>
    <property type="match status" value="1"/>
</dbReference>
<dbReference type="CDD" id="cd00371">
    <property type="entry name" value="HMA"/>
    <property type="match status" value="1"/>
</dbReference>
<dbReference type="PROSITE" id="PS50846">
    <property type="entry name" value="HMA_2"/>
    <property type="match status" value="1"/>
</dbReference>
<dbReference type="InterPro" id="IPR006121">
    <property type="entry name" value="HMA_dom"/>
</dbReference>
<dbReference type="GO" id="GO:0046872">
    <property type="term" value="F:metal ion binding"/>
    <property type="evidence" value="ECO:0007669"/>
    <property type="project" value="UniProtKB-KW"/>
</dbReference>
<keyword evidence="5" id="KW-1185">Reference proteome</keyword>
<name>A0AAW1Y8G3_RUBAR</name>
<sequence length="299" mass="33723">MENHSADGLTCDLKVNTCCEECASKVKEKLQELNGVNSISTIHEEKERVQVTNKKGIDEEKEVVTNTRKDTRCAKIFRKRISKLRKIAGLLVSCKIKNPLGAPKKCKPAANQAPVPFKSVTNDNTKKINFGIRNCQYCSESDSSDCGEDDDDDDDDEDDEDEHAHCNVPRRAPKGTMYMPRPPLGLVHQARPRPSMYPNNWGRQLPPRAWGLPPQPPLLPPAPPHVYGYQNPYGYNLIPPPHAYGYHNPYNYNIINGIMPVPRPVYPHYYDQKPMDHPVGNSFIHFLSDDNTASSCTIM</sequence>
<feature type="domain" description="HMA" evidence="3">
    <location>
        <begin position="8"/>
        <end position="75"/>
    </location>
</feature>
<comment type="caution">
    <text evidence="4">The sequence shown here is derived from an EMBL/GenBank/DDBJ whole genome shotgun (WGS) entry which is preliminary data.</text>
</comment>
<evidence type="ECO:0000313" key="5">
    <source>
        <dbReference type="Proteomes" id="UP001457282"/>
    </source>
</evidence>
<proteinExistence type="predicted"/>
<evidence type="ECO:0000256" key="2">
    <source>
        <dbReference type="SAM" id="MobiDB-lite"/>
    </source>
</evidence>
<dbReference type="InterPro" id="IPR036163">
    <property type="entry name" value="HMA_dom_sf"/>
</dbReference>
<feature type="compositionally biased region" description="Acidic residues" evidence="2">
    <location>
        <begin position="142"/>
        <end position="161"/>
    </location>
</feature>